<dbReference type="CDD" id="cd00317">
    <property type="entry name" value="cyclophilin"/>
    <property type="match status" value="1"/>
</dbReference>
<comment type="catalytic activity">
    <reaction evidence="4">
        <text>[protein]-peptidylproline (omega=180) = [protein]-peptidylproline (omega=0)</text>
        <dbReference type="Rhea" id="RHEA:16237"/>
        <dbReference type="Rhea" id="RHEA-COMP:10747"/>
        <dbReference type="Rhea" id="RHEA-COMP:10748"/>
        <dbReference type="ChEBI" id="CHEBI:83833"/>
        <dbReference type="ChEBI" id="CHEBI:83834"/>
        <dbReference type="EC" id="5.2.1.8"/>
    </reaction>
</comment>
<dbReference type="Pfam" id="PF00160">
    <property type="entry name" value="Pro_isomerase"/>
    <property type="match status" value="1"/>
</dbReference>
<organism evidence="7 8">
    <name type="scientific">Heliobacterium mobile</name>
    <name type="common">Heliobacillus mobilis</name>
    <dbReference type="NCBI Taxonomy" id="28064"/>
    <lineage>
        <taxon>Bacteria</taxon>
        <taxon>Bacillati</taxon>
        <taxon>Bacillota</taxon>
        <taxon>Clostridia</taxon>
        <taxon>Eubacteriales</taxon>
        <taxon>Heliobacteriaceae</taxon>
        <taxon>Heliobacterium</taxon>
    </lineage>
</organism>
<dbReference type="PRINTS" id="PR00153">
    <property type="entry name" value="CSAPPISMRASE"/>
</dbReference>
<evidence type="ECO:0000256" key="4">
    <source>
        <dbReference type="RuleBase" id="RU363019"/>
    </source>
</evidence>
<dbReference type="EMBL" id="WNKU01000007">
    <property type="protein sequence ID" value="MTV48996.1"/>
    <property type="molecule type" value="Genomic_DNA"/>
</dbReference>
<evidence type="ECO:0000256" key="1">
    <source>
        <dbReference type="ARBA" id="ARBA00002388"/>
    </source>
</evidence>
<feature type="domain" description="PPIase cyclophilin-type" evidence="6">
    <location>
        <begin position="73"/>
        <end position="229"/>
    </location>
</feature>
<keyword evidence="2 4" id="KW-0697">Rotamase</keyword>
<dbReference type="GO" id="GO:0003755">
    <property type="term" value="F:peptidyl-prolyl cis-trans isomerase activity"/>
    <property type="evidence" value="ECO:0007669"/>
    <property type="project" value="UniProtKB-UniRule"/>
</dbReference>
<feature type="region of interest" description="Disordered" evidence="5">
    <location>
        <begin position="27"/>
        <end position="61"/>
    </location>
</feature>
<dbReference type="PROSITE" id="PS51257">
    <property type="entry name" value="PROKAR_LIPOPROTEIN"/>
    <property type="match status" value="1"/>
</dbReference>
<dbReference type="PANTHER" id="PTHR45625">
    <property type="entry name" value="PEPTIDYL-PROLYL CIS-TRANS ISOMERASE-RELATED"/>
    <property type="match status" value="1"/>
</dbReference>
<reference evidence="7 8" key="1">
    <citation type="submission" date="2019-11" db="EMBL/GenBank/DDBJ databases">
        <title>Whole-genome sequence of a the green, strictly anaerobic photosynthetic bacterium Heliobacillus mobilis DSM 6151.</title>
        <authorList>
            <person name="Kyndt J.A."/>
            <person name="Meyer T.E."/>
        </authorList>
    </citation>
    <scope>NUCLEOTIDE SEQUENCE [LARGE SCALE GENOMIC DNA]</scope>
    <source>
        <strain evidence="7 8">DSM 6151</strain>
    </source>
</reference>
<dbReference type="OrthoDB" id="9807797at2"/>
<dbReference type="EC" id="5.2.1.8" evidence="4"/>
<proteinExistence type="inferred from homology"/>
<keyword evidence="8" id="KW-1185">Reference proteome</keyword>
<comment type="similarity">
    <text evidence="4">Belongs to the cyclophilin-type PPIase family.</text>
</comment>
<dbReference type="InterPro" id="IPR002130">
    <property type="entry name" value="Cyclophilin-type_PPIase_dom"/>
</dbReference>
<evidence type="ECO:0000256" key="2">
    <source>
        <dbReference type="ARBA" id="ARBA00023110"/>
    </source>
</evidence>
<sequence length="232" mass="25198">MNFTWKKGTAFVTLAIATFLVGCNQTSNKPSEPAPAQQSKESPAPAAKAPTAEKNNKYSKAPEMQIDTKKQYIATIQTNLGNIKIQLLAAESPKTVNNFVFLAREGFYDGIPFHRIVKDFMIQTGDPLGKGIGGPGYKFDDELPPKLSYGPGVVAMANSGPNTNGSQFFICNGEQAKVLNSHPNYTVFGKVIEGMDTVLKISDVRVTKSDFGSEVSKPTQTIVMEKVTIEEK</sequence>
<dbReference type="SUPFAM" id="SSF50891">
    <property type="entry name" value="Cyclophilin-like"/>
    <property type="match status" value="1"/>
</dbReference>
<evidence type="ECO:0000256" key="5">
    <source>
        <dbReference type="SAM" id="MobiDB-lite"/>
    </source>
</evidence>
<dbReference type="Gene3D" id="2.40.100.10">
    <property type="entry name" value="Cyclophilin-like"/>
    <property type="match status" value="1"/>
</dbReference>
<protein>
    <recommendedName>
        <fullName evidence="4">Peptidyl-prolyl cis-trans isomerase</fullName>
        <shortName evidence="4">PPIase</shortName>
        <ecNumber evidence="4">5.2.1.8</ecNumber>
    </recommendedName>
</protein>
<name>A0A6I3SJK7_HELMO</name>
<comment type="caution">
    <text evidence="7">The sequence shown here is derived from an EMBL/GenBank/DDBJ whole genome shotgun (WGS) entry which is preliminary data.</text>
</comment>
<evidence type="ECO:0000259" key="6">
    <source>
        <dbReference type="PROSITE" id="PS50072"/>
    </source>
</evidence>
<dbReference type="PANTHER" id="PTHR45625:SF4">
    <property type="entry name" value="PEPTIDYLPROLYL ISOMERASE DOMAIN AND WD REPEAT-CONTAINING PROTEIN 1"/>
    <property type="match status" value="1"/>
</dbReference>
<dbReference type="Proteomes" id="UP000430670">
    <property type="component" value="Unassembled WGS sequence"/>
</dbReference>
<evidence type="ECO:0000313" key="7">
    <source>
        <dbReference type="EMBL" id="MTV48996.1"/>
    </source>
</evidence>
<evidence type="ECO:0000313" key="8">
    <source>
        <dbReference type="Proteomes" id="UP000430670"/>
    </source>
</evidence>
<gene>
    <name evidence="7" type="ORF">GJ688_08385</name>
</gene>
<evidence type="ECO:0000256" key="3">
    <source>
        <dbReference type="ARBA" id="ARBA00023235"/>
    </source>
</evidence>
<dbReference type="AlphaFoldDB" id="A0A6I3SJK7"/>
<comment type="function">
    <text evidence="1 4">PPIases accelerate the folding of proteins. It catalyzes the cis-trans isomerization of proline imidic peptide bonds in oligopeptides.</text>
</comment>
<accession>A0A6I3SJK7</accession>
<dbReference type="PROSITE" id="PS50072">
    <property type="entry name" value="CSA_PPIASE_2"/>
    <property type="match status" value="1"/>
</dbReference>
<dbReference type="InterPro" id="IPR029000">
    <property type="entry name" value="Cyclophilin-like_dom_sf"/>
</dbReference>
<keyword evidence="3 4" id="KW-0413">Isomerase</keyword>
<dbReference type="InterPro" id="IPR044666">
    <property type="entry name" value="Cyclophilin_A-like"/>
</dbReference>
<dbReference type="RefSeq" id="WP_155476088.1">
    <property type="nucleotide sequence ID" value="NZ_WNKU01000007.1"/>
</dbReference>
<feature type="compositionally biased region" description="Low complexity" evidence="5">
    <location>
        <begin position="39"/>
        <end position="53"/>
    </location>
</feature>